<reference evidence="1" key="1">
    <citation type="journal article" date="2019" name="bioRxiv">
        <title>The Genome of the Zebra Mussel, Dreissena polymorpha: A Resource for Invasive Species Research.</title>
        <authorList>
            <person name="McCartney M.A."/>
            <person name="Auch B."/>
            <person name="Kono T."/>
            <person name="Mallez S."/>
            <person name="Zhang Y."/>
            <person name="Obille A."/>
            <person name="Becker A."/>
            <person name="Abrahante J.E."/>
            <person name="Garbe J."/>
            <person name="Badalamenti J.P."/>
            <person name="Herman A."/>
            <person name="Mangelson H."/>
            <person name="Liachko I."/>
            <person name="Sullivan S."/>
            <person name="Sone E.D."/>
            <person name="Koren S."/>
            <person name="Silverstein K.A.T."/>
            <person name="Beckman K.B."/>
            <person name="Gohl D.M."/>
        </authorList>
    </citation>
    <scope>NUCLEOTIDE SEQUENCE</scope>
    <source>
        <strain evidence="1">Duluth1</strain>
        <tissue evidence="1">Whole animal</tissue>
    </source>
</reference>
<dbReference type="InterPro" id="IPR036507">
    <property type="entry name" value="Telomere_rpt-bd_fac_dimer_sf"/>
</dbReference>
<gene>
    <name evidence="1" type="ORF">DPMN_067782</name>
</gene>
<sequence length="239" mass="28028">MEKRRSLKFQLINEWILEYALIDIWEEFTNSQTYSLSNSTVKLITVLFEKKYCSCGLAEELLSFLMILCCLNDYKNFYRKPENGEASGIDCLPVLLRRIKVKVTSQDETLTPLEEIQIYWSNQFQKGEMQRIEERVFKHEAVHACLRQGMKQLARQVYDRVFTKEEENNDINGMVKSTKNMLEMGTDMLPLDMCNKIDDQIITYLKKVLDGYQTPIHCEGRIKTENSGQRNGQIDHCLQ</sequence>
<comment type="caution">
    <text evidence="1">The sequence shown here is derived from an EMBL/GenBank/DDBJ whole genome shotgun (WGS) entry which is preliminary data.</text>
</comment>
<dbReference type="AlphaFoldDB" id="A0A9D4BTQ3"/>
<evidence type="ECO:0000313" key="2">
    <source>
        <dbReference type="Proteomes" id="UP000828390"/>
    </source>
</evidence>
<keyword evidence="2" id="KW-1185">Reference proteome</keyword>
<dbReference type="EMBL" id="JAIWYP010000014">
    <property type="protein sequence ID" value="KAH3708334.1"/>
    <property type="molecule type" value="Genomic_DNA"/>
</dbReference>
<accession>A0A9D4BTQ3</accession>
<name>A0A9D4BTQ3_DREPO</name>
<feature type="non-terminal residue" evidence="1">
    <location>
        <position position="239"/>
    </location>
</feature>
<evidence type="ECO:0000313" key="1">
    <source>
        <dbReference type="EMBL" id="KAH3708334.1"/>
    </source>
</evidence>
<organism evidence="1 2">
    <name type="scientific">Dreissena polymorpha</name>
    <name type="common">Zebra mussel</name>
    <name type="synonym">Mytilus polymorpha</name>
    <dbReference type="NCBI Taxonomy" id="45954"/>
    <lineage>
        <taxon>Eukaryota</taxon>
        <taxon>Metazoa</taxon>
        <taxon>Spiralia</taxon>
        <taxon>Lophotrochozoa</taxon>
        <taxon>Mollusca</taxon>
        <taxon>Bivalvia</taxon>
        <taxon>Autobranchia</taxon>
        <taxon>Heteroconchia</taxon>
        <taxon>Euheterodonta</taxon>
        <taxon>Imparidentia</taxon>
        <taxon>Neoheterodontei</taxon>
        <taxon>Myida</taxon>
        <taxon>Dreissenoidea</taxon>
        <taxon>Dreissenidae</taxon>
        <taxon>Dreissena</taxon>
    </lineage>
</organism>
<protein>
    <submittedName>
        <fullName evidence="1">Uncharacterized protein</fullName>
    </submittedName>
</protein>
<dbReference type="SUPFAM" id="SSF63600">
    <property type="entry name" value="Telomeric repeat binding factor (TRF) dimerisation domain"/>
    <property type="match status" value="1"/>
</dbReference>
<dbReference type="Proteomes" id="UP000828390">
    <property type="component" value="Unassembled WGS sequence"/>
</dbReference>
<reference evidence="1" key="2">
    <citation type="submission" date="2020-11" db="EMBL/GenBank/DDBJ databases">
        <authorList>
            <person name="McCartney M.A."/>
            <person name="Auch B."/>
            <person name="Kono T."/>
            <person name="Mallez S."/>
            <person name="Becker A."/>
            <person name="Gohl D.M."/>
            <person name="Silverstein K.A.T."/>
            <person name="Koren S."/>
            <person name="Bechman K.B."/>
            <person name="Herman A."/>
            <person name="Abrahante J.E."/>
            <person name="Garbe J."/>
        </authorList>
    </citation>
    <scope>NUCLEOTIDE SEQUENCE</scope>
    <source>
        <strain evidence="1">Duluth1</strain>
        <tissue evidence="1">Whole animal</tissue>
    </source>
</reference>
<proteinExistence type="predicted"/>
<dbReference type="Gene3D" id="1.25.40.210">
    <property type="entry name" value="Telomere repeat-binding factor, dimerisation domain"/>
    <property type="match status" value="1"/>
</dbReference>